<keyword evidence="1" id="KW-1133">Transmembrane helix</keyword>
<gene>
    <name evidence="2" type="ORF">SDC9_121417</name>
</gene>
<reference evidence="2" key="1">
    <citation type="submission" date="2019-08" db="EMBL/GenBank/DDBJ databases">
        <authorList>
            <person name="Kucharzyk K."/>
            <person name="Murdoch R.W."/>
            <person name="Higgins S."/>
            <person name="Loffler F."/>
        </authorList>
    </citation>
    <scope>NUCLEOTIDE SEQUENCE</scope>
</reference>
<name>A0A645CBX1_9ZZZZ</name>
<evidence type="ECO:0000256" key="1">
    <source>
        <dbReference type="SAM" id="Phobius"/>
    </source>
</evidence>
<protein>
    <submittedName>
        <fullName evidence="2">Uncharacterized protein</fullName>
    </submittedName>
</protein>
<sequence>MDYRNGNSSISNKDKFRYKLTGLLLSLDLTLLIILLQSLNELARLKNIIRMIE</sequence>
<accession>A0A645CBX1</accession>
<dbReference type="EMBL" id="VSSQ01025960">
    <property type="protein sequence ID" value="MPM74429.1"/>
    <property type="molecule type" value="Genomic_DNA"/>
</dbReference>
<dbReference type="AlphaFoldDB" id="A0A645CBX1"/>
<keyword evidence="1" id="KW-0472">Membrane</keyword>
<proteinExistence type="predicted"/>
<keyword evidence="1" id="KW-0812">Transmembrane</keyword>
<evidence type="ECO:0000313" key="2">
    <source>
        <dbReference type="EMBL" id="MPM74429.1"/>
    </source>
</evidence>
<comment type="caution">
    <text evidence="2">The sequence shown here is derived from an EMBL/GenBank/DDBJ whole genome shotgun (WGS) entry which is preliminary data.</text>
</comment>
<organism evidence="2">
    <name type="scientific">bioreactor metagenome</name>
    <dbReference type="NCBI Taxonomy" id="1076179"/>
    <lineage>
        <taxon>unclassified sequences</taxon>
        <taxon>metagenomes</taxon>
        <taxon>ecological metagenomes</taxon>
    </lineage>
</organism>
<feature type="transmembrane region" description="Helical" evidence="1">
    <location>
        <begin position="20"/>
        <end position="39"/>
    </location>
</feature>